<dbReference type="PANTHER" id="PTHR42758">
    <property type="entry name" value="PHOSPHATIDYLGLYCEROL PHOSPHOLIPASE C"/>
    <property type="match status" value="1"/>
</dbReference>
<dbReference type="GO" id="GO:0005789">
    <property type="term" value="C:endoplasmic reticulum membrane"/>
    <property type="evidence" value="ECO:0007669"/>
    <property type="project" value="TreeGrafter"/>
</dbReference>
<evidence type="ECO:0000259" key="13">
    <source>
        <dbReference type="PROSITE" id="PS51704"/>
    </source>
</evidence>
<dbReference type="InterPro" id="IPR030395">
    <property type="entry name" value="GP_PDE_dom"/>
</dbReference>
<dbReference type="OrthoDB" id="1058301at2759"/>
<reference evidence="14 15" key="1">
    <citation type="journal article" date="2019" name="BMC Genomics">
        <title>New insights from Opisthorchis felineus genome: update on genomics of the epidemiologically important liver flukes.</title>
        <authorList>
            <person name="Ershov N.I."/>
            <person name="Mordvinov V.A."/>
            <person name="Prokhortchouk E.B."/>
            <person name="Pakharukova M.Y."/>
            <person name="Gunbin K.V."/>
            <person name="Ustyantsev K."/>
            <person name="Genaev M.A."/>
            <person name="Blinov A.G."/>
            <person name="Mazur A."/>
            <person name="Boulygina E."/>
            <person name="Tsygankova S."/>
            <person name="Khrameeva E."/>
            <person name="Chekanov N."/>
            <person name="Fan G."/>
            <person name="Xiao A."/>
            <person name="Zhang H."/>
            <person name="Xu X."/>
            <person name="Yang H."/>
            <person name="Solovyev V."/>
            <person name="Lee S.M."/>
            <person name="Liu X."/>
            <person name="Afonnikov D.A."/>
            <person name="Skryabin K.G."/>
        </authorList>
    </citation>
    <scope>NUCLEOTIDE SEQUENCE [LARGE SCALE GENOMIC DNA]</scope>
    <source>
        <strain evidence="14">AK-0245</strain>
        <tissue evidence="14">Whole organism</tissue>
    </source>
</reference>
<evidence type="ECO:0000256" key="12">
    <source>
        <dbReference type="ARBA" id="ARBA00048947"/>
    </source>
</evidence>
<sequence>MMTVVVGLFAGYVISSFVLLRRPHLLHQSRNFPIHVQHISHRGGAGERIENSMDAFRNAVVNGTQMLELDCHLTRDNEVIVFHDSELMRATGTAGCVADCEYGSLPPYLNKLPVTFEPGQVCEQSHSPPSRIIRLRDVFDAFPDVIVNVDIKANDDRLISEVSNLINEYQRQKRTVWGAMDRKVAAKCRRTNPEVLMYPPLAHGLGYILAYHIGLLPFLPIPYDCFEFPLMQAIRDKRPMHWQANNTWKTRAVVQLLCYLMSFPGMYEHIKRRGIPVFMWVGNTYSEFRTAFELGATGVMTDYPSRLRAFLDGDTKMADRTTSS</sequence>
<evidence type="ECO:0000256" key="4">
    <source>
        <dbReference type="ARBA" id="ARBA00022801"/>
    </source>
</evidence>
<dbReference type="GO" id="GO:0046475">
    <property type="term" value="P:glycerophospholipid catabolic process"/>
    <property type="evidence" value="ECO:0007669"/>
    <property type="project" value="TreeGrafter"/>
</dbReference>
<dbReference type="AlphaFoldDB" id="A0A4S2L803"/>
<evidence type="ECO:0000256" key="5">
    <source>
        <dbReference type="ARBA" id="ARBA00022989"/>
    </source>
</evidence>
<comment type="catalytic activity">
    <reaction evidence="9">
        <text>N-(5Z,8Z,11Z,14Z-eicosatetraenoyl)-1-(9Z-octadecenoyl)-sn-glycero-3-phosphoethanolamine + H2O = N-(5Z,8Z,11Z,14Z-eicosatetraenoyl)-ethanolamine + 1-(9Z-octadecenoyl)-sn-glycero-3-phosphate + H(+)</text>
        <dbReference type="Rhea" id="RHEA:45544"/>
        <dbReference type="ChEBI" id="CHEBI:2700"/>
        <dbReference type="ChEBI" id="CHEBI:15377"/>
        <dbReference type="ChEBI" id="CHEBI:15378"/>
        <dbReference type="ChEBI" id="CHEBI:74544"/>
        <dbReference type="ChEBI" id="CHEBI:85223"/>
    </reaction>
    <physiologicalReaction direction="left-to-right" evidence="9">
        <dbReference type="Rhea" id="RHEA:45545"/>
    </physiologicalReaction>
</comment>
<dbReference type="Gene3D" id="3.20.20.190">
    <property type="entry name" value="Phosphatidylinositol (PI) phosphodiesterase"/>
    <property type="match status" value="1"/>
</dbReference>
<evidence type="ECO:0000256" key="8">
    <source>
        <dbReference type="ARBA" id="ARBA00036083"/>
    </source>
</evidence>
<evidence type="ECO:0000256" key="10">
    <source>
        <dbReference type="ARBA" id="ARBA00047538"/>
    </source>
</evidence>
<comment type="catalytic activity">
    <reaction evidence="12">
        <text>N,1-di-(9Z-octadecenoyl)-sn-glycero-3-phosphoethanolamine + H2O = N-(9Z-octadecenoyl) ethanolamine + 1-(9Z-octadecenoyl)-sn-glycero-3-phosphate + H(+)</text>
        <dbReference type="Rhea" id="RHEA:56460"/>
        <dbReference type="ChEBI" id="CHEBI:15377"/>
        <dbReference type="ChEBI" id="CHEBI:15378"/>
        <dbReference type="ChEBI" id="CHEBI:71466"/>
        <dbReference type="ChEBI" id="CHEBI:74544"/>
        <dbReference type="ChEBI" id="CHEBI:85222"/>
    </reaction>
    <physiologicalReaction direction="left-to-right" evidence="12">
        <dbReference type="Rhea" id="RHEA:56461"/>
    </physiologicalReaction>
</comment>
<dbReference type="STRING" id="147828.A0A4S2L803"/>
<keyword evidence="7" id="KW-0472">Membrane</keyword>
<keyword evidence="3" id="KW-0812">Transmembrane</keyword>
<name>A0A4S2L803_OPIFE</name>
<protein>
    <recommendedName>
        <fullName evidence="13">GP-PDE domain-containing protein</fullName>
    </recommendedName>
</protein>
<comment type="subcellular location">
    <subcellularLocation>
        <location evidence="1">Membrane</location>
    </subcellularLocation>
</comment>
<dbReference type="InterPro" id="IPR017946">
    <property type="entry name" value="PLC-like_Pdiesterase_TIM-brl"/>
</dbReference>
<dbReference type="Pfam" id="PF03009">
    <property type="entry name" value="GDPD"/>
    <property type="match status" value="1"/>
</dbReference>
<dbReference type="Proteomes" id="UP000308267">
    <property type="component" value="Unassembled WGS sequence"/>
</dbReference>
<accession>A0A4S2L803</accession>
<dbReference type="InterPro" id="IPR052271">
    <property type="entry name" value="GDPD-Related"/>
</dbReference>
<organism evidence="14 15">
    <name type="scientific">Opisthorchis felineus</name>
    <dbReference type="NCBI Taxonomy" id="147828"/>
    <lineage>
        <taxon>Eukaryota</taxon>
        <taxon>Metazoa</taxon>
        <taxon>Spiralia</taxon>
        <taxon>Lophotrochozoa</taxon>
        <taxon>Platyhelminthes</taxon>
        <taxon>Trematoda</taxon>
        <taxon>Digenea</taxon>
        <taxon>Opisthorchiida</taxon>
        <taxon>Opisthorchiata</taxon>
        <taxon>Opisthorchiidae</taxon>
        <taxon>Opisthorchis</taxon>
    </lineage>
</organism>
<comment type="similarity">
    <text evidence="2">Belongs to the glycerophosphoryl diester phosphodiesterase family.</text>
</comment>
<proteinExistence type="inferred from homology"/>
<evidence type="ECO:0000256" key="2">
    <source>
        <dbReference type="ARBA" id="ARBA00007277"/>
    </source>
</evidence>
<keyword evidence="5" id="KW-1133">Transmembrane helix</keyword>
<dbReference type="CDD" id="cd08612">
    <property type="entry name" value="GDPD_GDE4"/>
    <property type="match status" value="1"/>
</dbReference>
<evidence type="ECO:0000256" key="6">
    <source>
        <dbReference type="ARBA" id="ARBA00023098"/>
    </source>
</evidence>
<dbReference type="PANTHER" id="PTHR42758:SF2">
    <property type="entry name" value="PHOSPHATIDYLGLYCEROL PHOSPHOLIPASE C"/>
    <property type="match status" value="1"/>
</dbReference>
<comment type="catalytic activity">
    <reaction evidence="11">
        <text>1-O-(1Z-octadecenyl)-sn-glycero-3-phospho-N-hexadecanoyl-ethanolamine + H2O = 1-O-(1Z-octadecenyl)-sn-glycero-3-phosphate + N-hexadecanoylethanolamine + H(+)</text>
        <dbReference type="Rhea" id="RHEA:53184"/>
        <dbReference type="ChEBI" id="CHEBI:15377"/>
        <dbReference type="ChEBI" id="CHEBI:15378"/>
        <dbReference type="ChEBI" id="CHEBI:71464"/>
        <dbReference type="ChEBI" id="CHEBI:137009"/>
        <dbReference type="ChEBI" id="CHEBI:137017"/>
    </reaction>
    <physiologicalReaction direction="left-to-right" evidence="11">
        <dbReference type="Rhea" id="RHEA:53185"/>
    </physiologicalReaction>
</comment>
<dbReference type="GO" id="GO:0008081">
    <property type="term" value="F:phosphoric diester hydrolase activity"/>
    <property type="evidence" value="ECO:0007669"/>
    <property type="project" value="InterPro"/>
</dbReference>
<comment type="caution">
    <text evidence="14">The sequence shown here is derived from an EMBL/GenBank/DDBJ whole genome shotgun (WGS) entry which is preliminary data.</text>
</comment>
<keyword evidence="6" id="KW-0443">Lipid metabolism</keyword>
<evidence type="ECO:0000256" key="9">
    <source>
        <dbReference type="ARBA" id="ARBA00047392"/>
    </source>
</evidence>
<dbReference type="SUPFAM" id="SSF51695">
    <property type="entry name" value="PLC-like phosphodiesterases"/>
    <property type="match status" value="1"/>
</dbReference>
<dbReference type="EMBL" id="SJOL01008902">
    <property type="protein sequence ID" value="TGZ59342.1"/>
    <property type="molecule type" value="Genomic_DNA"/>
</dbReference>
<evidence type="ECO:0000313" key="15">
    <source>
        <dbReference type="Proteomes" id="UP000308267"/>
    </source>
</evidence>
<keyword evidence="4" id="KW-0378">Hydrolase</keyword>
<evidence type="ECO:0000256" key="3">
    <source>
        <dbReference type="ARBA" id="ARBA00022692"/>
    </source>
</evidence>
<comment type="catalytic activity">
    <reaction evidence="10">
        <text>N-hexadecanoyl-1-(9Z-octadecenoyl)-sn-glycero-3-phosphoethanolamine + H2O = N-hexadecanoylethanolamine + 1-(9Z-octadecenoyl)-sn-glycero-3-phosphate + H(+)</text>
        <dbReference type="Rhea" id="RHEA:53168"/>
        <dbReference type="ChEBI" id="CHEBI:15377"/>
        <dbReference type="ChEBI" id="CHEBI:15378"/>
        <dbReference type="ChEBI" id="CHEBI:71464"/>
        <dbReference type="ChEBI" id="CHEBI:74544"/>
        <dbReference type="ChEBI" id="CHEBI:85217"/>
    </reaction>
    <physiologicalReaction direction="left-to-right" evidence="10">
        <dbReference type="Rhea" id="RHEA:53169"/>
    </physiologicalReaction>
</comment>
<dbReference type="GO" id="GO:0004622">
    <property type="term" value="F:phosphatidylcholine lysophospholipase activity"/>
    <property type="evidence" value="ECO:0007669"/>
    <property type="project" value="TreeGrafter"/>
</dbReference>
<gene>
    <name evidence="14" type="ORF">CRM22_009145</name>
</gene>
<dbReference type="PROSITE" id="PS50007">
    <property type="entry name" value="PIPLC_X_DOMAIN"/>
    <property type="match status" value="1"/>
</dbReference>
<dbReference type="PROSITE" id="PS51704">
    <property type="entry name" value="GP_PDE"/>
    <property type="match status" value="1"/>
</dbReference>
<keyword evidence="15" id="KW-1185">Reference proteome</keyword>
<evidence type="ECO:0000256" key="11">
    <source>
        <dbReference type="ARBA" id="ARBA00048580"/>
    </source>
</evidence>
<evidence type="ECO:0000313" key="14">
    <source>
        <dbReference type="EMBL" id="TGZ59342.1"/>
    </source>
</evidence>
<feature type="domain" description="GP-PDE" evidence="13">
    <location>
        <begin position="36"/>
        <end position="311"/>
    </location>
</feature>
<comment type="catalytic activity">
    <reaction evidence="8">
        <text>1-O-hexadecyl-sn-glycero-3-phosphocholine + H2O = 1-O-hexadecyl-sn-glycero-3-phosphate + choline + H(+)</text>
        <dbReference type="Rhea" id="RHEA:41143"/>
        <dbReference type="ChEBI" id="CHEBI:15354"/>
        <dbReference type="ChEBI" id="CHEBI:15377"/>
        <dbReference type="ChEBI" id="CHEBI:15378"/>
        <dbReference type="ChEBI" id="CHEBI:64496"/>
        <dbReference type="ChEBI" id="CHEBI:77580"/>
    </reaction>
    <physiologicalReaction direction="left-to-right" evidence="8">
        <dbReference type="Rhea" id="RHEA:41144"/>
    </physiologicalReaction>
</comment>
<evidence type="ECO:0000256" key="1">
    <source>
        <dbReference type="ARBA" id="ARBA00004370"/>
    </source>
</evidence>
<evidence type="ECO:0000256" key="7">
    <source>
        <dbReference type="ARBA" id="ARBA00023136"/>
    </source>
</evidence>